<keyword evidence="3" id="KW-0804">Transcription</keyword>
<dbReference type="GO" id="GO:0003677">
    <property type="term" value="F:DNA binding"/>
    <property type="evidence" value="ECO:0007669"/>
    <property type="project" value="UniProtKB-UniRule"/>
</dbReference>
<dbReference type="eggNOG" id="COG1309">
    <property type="taxonomic scope" value="Bacteria"/>
</dbReference>
<feature type="DNA-binding region" description="H-T-H motif" evidence="4">
    <location>
        <begin position="32"/>
        <end position="51"/>
    </location>
</feature>
<dbReference type="AlphaFoldDB" id="A0YEI3"/>
<keyword evidence="1" id="KW-0805">Transcription regulation</keyword>
<dbReference type="InterPro" id="IPR009057">
    <property type="entry name" value="Homeodomain-like_sf"/>
</dbReference>
<accession>A0YEI3</accession>
<protein>
    <submittedName>
        <fullName evidence="6">Transcriptional regulator, TetR family protein</fullName>
    </submittedName>
</protein>
<dbReference type="Pfam" id="PF00440">
    <property type="entry name" value="TetR_N"/>
    <property type="match status" value="1"/>
</dbReference>
<evidence type="ECO:0000256" key="1">
    <source>
        <dbReference type="ARBA" id="ARBA00023015"/>
    </source>
</evidence>
<gene>
    <name evidence="6" type="ORF">GP2143_02809</name>
</gene>
<name>A0YEI3_9GAMM</name>
<dbReference type="EMBL" id="AAVT01000006">
    <property type="protein sequence ID" value="EAW30819.1"/>
    <property type="molecule type" value="Genomic_DNA"/>
</dbReference>
<evidence type="ECO:0000256" key="2">
    <source>
        <dbReference type="ARBA" id="ARBA00023125"/>
    </source>
</evidence>
<keyword evidence="2 4" id="KW-0238">DNA-binding</keyword>
<dbReference type="PROSITE" id="PS50977">
    <property type="entry name" value="HTH_TETR_2"/>
    <property type="match status" value="1"/>
</dbReference>
<dbReference type="Proteomes" id="UP000004931">
    <property type="component" value="Unassembled WGS sequence"/>
</dbReference>
<dbReference type="SUPFAM" id="SSF46689">
    <property type="entry name" value="Homeodomain-like"/>
    <property type="match status" value="1"/>
</dbReference>
<evidence type="ECO:0000313" key="6">
    <source>
        <dbReference type="EMBL" id="EAW30819.1"/>
    </source>
</evidence>
<feature type="domain" description="HTH tetR-type" evidence="5">
    <location>
        <begin position="9"/>
        <end position="69"/>
    </location>
</feature>
<proteinExistence type="predicted"/>
<dbReference type="PANTHER" id="PTHR47506:SF1">
    <property type="entry name" value="HTH-TYPE TRANSCRIPTIONAL REGULATOR YJDC"/>
    <property type="match status" value="1"/>
</dbReference>
<dbReference type="STRING" id="247633.GP2143_02809"/>
<sequence>MTPMSRPIEFERAQAVETAMLLFWRQGYTATSLAQLLESMAIGRSSFYAAFSDKRSLFIESLSLFSQRTNILFKEARAEREALPAIKQFFEKTLFDVPERRMRRGCMMVNTVLELDEVDQDLSRLAGEKLAEIEAEFEDCFSVAVRAGKISAQQSPRQLAQFMMTINQGLRVASRKNTKKQELVEILQTTLSLLDTEVQERT</sequence>
<dbReference type="PANTHER" id="PTHR47506">
    <property type="entry name" value="TRANSCRIPTIONAL REGULATORY PROTEIN"/>
    <property type="match status" value="1"/>
</dbReference>
<dbReference type="Pfam" id="PF16925">
    <property type="entry name" value="TetR_C_13"/>
    <property type="match status" value="1"/>
</dbReference>
<evidence type="ECO:0000259" key="5">
    <source>
        <dbReference type="PROSITE" id="PS50977"/>
    </source>
</evidence>
<dbReference type="InterPro" id="IPR011075">
    <property type="entry name" value="TetR_C"/>
</dbReference>
<dbReference type="SUPFAM" id="SSF48498">
    <property type="entry name" value="Tetracyclin repressor-like, C-terminal domain"/>
    <property type="match status" value="1"/>
</dbReference>
<comment type="caution">
    <text evidence="6">The sequence shown here is derived from an EMBL/GenBank/DDBJ whole genome shotgun (WGS) entry which is preliminary data.</text>
</comment>
<dbReference type="InterPro" id="IPR001647">
    <property type="entry name" value="HTH_TetR"/>
</dbReference>
<evidence type="ECO:0000256" key="4">
    <source>
        <dbReference type="PROSITE-ProRule" id="PRU00335"/>
    </source>
</evidence>
<reference evidence="6 7" key="1">
    <citation type="journal article" date="2010" name="J. Bacteriol.">
        <title>Genome sequence of the oligotrophic marine Gammaproteobacterium HTCC2143, isolated from the Oregon Coast.</title>
        <authorList>
            <person name="Oh H.M."/>
            <person name="Kang I."/>
            <person name="Ferriera S."/>
            <person name="Giovannoni S.J."/>
            <person name="Cho J.C."/>
        </authorList>
    </citation>
    <scope>NUCLEOTIDE SEQUENCE [LARGE SCALE GENOMIC DNA]</scope>
    <source>
        <strain evidence="6 7">HTCC2143</strain>
    </source>
</reference>
<dbReference type="InterPro" id="IPR036271">
    <property type="entry name" value="Tet_transcr_reg_TetR-rel_C_sf"/>
</dbReference>
<dbReference type="Gene3D" id="1.10.10.60">
    <property type="entry name" value="Homeodomain-like"/>
    <property type="match status" value="1"/>
</dbReference>
<dbReference type="OrthoDB" id="270177at2"/>
<dbReference type="Gene3D" id="1.10.357.10">
    <property type="entry name" value="Tetracycline Repressor, domain 2"/>
    <property type="match status" value="1"/>
</dbReference>
<evidence type="ECO:0000256" key="3">
    <source>
        <dbReference type="ARBA" id="ARBA00023163"/>
    </source>
</evidence>
<keyword evidence="7" id="KW-1185">Reference proteome</keyword>
<evidence type="ECO:0000313" key="7">
    <source>
        <dbReference type="Proteomes" id="UP000004931"/>
    </source>
</evidence>
<organism evidence="6 7">
    <name type="scientific">marine gamma proteobacterium HTCC2143</name>
    <dbReference type="NCBI Taxonomy" id="247633"/>
    <lineage>
        <taxon>Bacteria</taxon>
        <taxon>Pseudomonadati</taxon>
        <taxon>Pseudomonadota</taxon>
        <taxon>Gammaproteobacteria</taxon>
        <taxon>Cellvibrionales</taxon>
        <taxon>Spongiibacteraceae</taxon>
        <taxon>BD1-7 clade</taxon>
    </lineage>
</organism>